<dbReference type="InterPro" id="IPR051873">
    <property type="entry name" value="KNR4/SMI1_regulator"/>
</dbReference>
<proteinExistence type="predicted"/>
<dbReference type="OrthoDB" id="2305498at2759"/>
<feature type="compositionally biased region" description="Low complexity" evidence="1">
    <location>
        <begin position="486"/>
        <end position="504"/>
    </location>
</feature>
<evidence type="ECO:0000313" key="4">
    <source>
        <dbReference type="Proteomes" id="UP000383932"/>
    </source>
</evidence>
<evidence type="ECO:0000256" key="1">
    <source>
        <dbReference type="SAM" id="MobiDB-lite"/>
    </source>
</evidence>
<evidence type="ECO:0000313" key="3">
    <source>
        <dbReference type="EMBL" id="KAB5596530.1"/>
    </source>
</evidence>
<sequence length="621" mass="66463">MSIFSAISSLFGGQGSSSTGTRSTRSRTITSTHDAFSLPTHSPNISHRGRVDSPGPQFSYPPPAAYSPSPTSYEYMPQSTRDNFRRSTLSPGLPSNTNSLASTWERIRKFLNREYPELGDTLNYGITPAILEQVEAELGMALPRAVRESYLQCDGQEAESGTACAEGLFYGLTLMPLEDVLEEWRFWREVDEDPSTGANPQLLQVMASIPPGWIRKAYSCRGWLPLVTDKAGNYLGVDLAPAEHGTYGQVIVFGRDFDTKVVMFRGEGEDGWGNWLQSFVEELENGDGFEVGANDSASEGSDDVGYESYFYDGSGRSKGVGGARDGAAGIKLTGEYKGWNVLEAFADRSYRRWRERDMAPDLDVIQNPEVVSQNVQLVGPAMGTGSGVEVPIPVMGGLNVPPTLSKSKSPEPGPSAMGKLDKPIPPAISVTRAAPQPLLLPTQSDIIPSTTERNDLEAGTSFSGMGHDSREAVPLRNISREDSMGSVTSDQTTTGPTSTSAMNTPIATKPPAGILGGGSPAVAEPSLIDIPMAQVSQDPLGLPPVPALVPIPAPSDDEVAELEDDEVPPTTIRLVGSKANDTGKVDSSYHPDASADKTDQQRKKKNRLSKLGFGGGKSKET</sequence>
<dbReference type="Proteomes" id="UP000383932">
    <property type="component" value="Unassembled WGS sequence"/>
</dbReference>
<keyword evidence="4" id="KW-1185">Reference proteome</keyword>
<dbReference type="Pfam" id="PF09346">
    <property type="entry name" value="SMI1_KNR4"/>
    <property type="match status" value="1"/>
</dbReference>
<feature type="compositionally biased region" description="Low complexity" evidence="1">
    <location>
        <begin position="16"/>
        <end position="32"/>
    </location>
</feature>
<dbReference type="InterPro" id="IPR018958">
    <property type="entry name" value="Knr4/Smi1-like_dom"/>
</dbReference>
<dbReference type="GO" id="GO:0043332">
    <property type="term" value="C:mating projection tip"/>
    <property type="evidence" value="ECO:0007669"/>
    <property type="project" value="TreeGrafter"/>
</dbReference>
<feature type="region of interest" description="Disordered" evidence="1">
    <location>
        <begin position="478"/>
        <end position="621"/>
    </location>
</feature>
<evidence type="ECO:0000259" key="2">
    <source>
        <dbReference type="SMART" id="SM00860"/>
    </source>
</evidence>
<feature type="compositionally biased region" description="Basic and acidic residues" evidence="1">
    <location>
        <begin position="581"/>
        <end position="601"/>
    </location>
</feature>
<name>A0A5N5QXR4_9AGAM</name>
<protein>
    <submittedName>
        <fullName evidence="3">Glucan synthesis regulatory protein</fullName>
    </submittedName>
</protein>
<dbReference type="SUPFAM" id="SSF160631">
    <property type="entry name" value="SMI1/KNR4-like"/>
    <property type="match status" value="1"/>
</dbReference>
<dbReference type="EMBL" id="SSOP01000001">
    <property type="protein sequence ID" value="KAB5596530.1"/>
    <property type="molecule type" value="Genomic_DNA"/>
</dbReference>
<accession>A0A5N5QXR4</accession>
<feature type="compositionally biased region" description="Low complexity" evidence="1">
    <location>
        <begin position="66"/>
        <end position="75"/>
    </location>
</feature>
<feature type="compositionally biased region" description="Gly residues" evidence="1">
    <location>
        <begin position="612"/>
        <end position="621"/>
    </location>
</feature>
<dbReference type="GO" id="GO:0070880">
    <property type="term" value="P:fungal-type cell wall beta-glucan biosynthetic process"/>
    <property type="evidence" value="ECO:0007669"/>
    <property type="project" value="TreeGrafter"/>
</dbReference>
<dbReference type="PANTHER" id="PTHR47432">
    <property type="entry name" value="CELL WALL ASSEMBLY REGULATOR SMI1"/>
    <property type="match status" value="1"/>
</dbReference>
<feature type="domain" description="Knr4/Smi1-like" evidence="2">
    <location>
        <begin position="125"/>
        <end position="348"/>
    </location>
</feature>
<dbReference type="PANTHER" id="PTHR47432:SF1">
    <property type="entry name" value="CELL WALL ASSEMBLY REGULATOR SMI1"/>
    <property type="match status" value="1"/>
</dbReference>
<dbReference type="InterPro" id="IPR037883">
    <property type="entry name" value="Knr4/Smi1-like_sf"/>
</dbReference>
<dbReference type="AlphaFoldDB" id="A0A5N5QXR4"/>
<feature type="region of interest" description="Disordered" evidence="1">
    <location>
        <begin position="7"/>
        <end position="92"/>
    </location>
</feature>
<organism evidence="3 4">
    <name type="scientific">Ceratobasidium theobromae</name>
    <dbReference type="NCBI Taxonomy" id="1582974"/>
    <lineage>
        <taxon>Eukaryota</taxon>
        <taxon>Fungi</taxon>
        <taxon>Dikarya</taxon>
        <taxon>Basidiomycota</taxon>
        <taxon>Agaricomycotina</taxon>
        <taxon>Agaricomycetes</taxon>
        <taxon>Cantharellales</taxon>
        <taxon>Ceratobasidiaceae</taxon>
        <taxon>Ceratobasidium</taxon>
    </lineage>
</organism>
<comment type="caution">
    <text evidence="3">The sequence shown here is derived from an EMBL/GenBank/DDBJ whole genome shotgun (WGS) entry which is preliminary data.</text>
</comment>
<feature type="compositionally biased region" description="Polar residues" evidence="1">
    <location>
        <begin position="77"/>
        <end position="92"/>
    </location>
</feature>
<feature type="compositionally biased region" description="Acidic residues" evidence="1">
    <location>
        <begin position="555"/>
        <end position="567"/>
    </location>
</feature>
<dbReference type="SMART" id="SM00860">
    <property type="entry name" value="SMI1_KNR4"/>
    <property type="match status" value="1"/>
</dbReference>
<gene>
    <name evidence="3" type="ORF">CTheo_167</name>
</gene>
<reference evidence="3 4" key="1">
    <citation type="journal article" date="2019" name="Fungal Biol. Biotechnol.">
        <title>Draft genome sequence of fastidious pathogen Ceratobasidium theobromae, which causes vascular-streak dieback in Theobroma cacao.</title>
        <authorList>
            <person name="Ali S.S."/>
            <person name="Asman A."/>
            <person name="Shao J."/>
            <person name="Firmansyah A.P."/>
            <person name="Susilo A.W."/>
            <person name="Rosmana A."/>
            <person name="McMahon P."/>
            <person name="Junaid M."/>
            <person name="Guest D."/>
            <person name="Kheng T.Y."/>
            <person name="Meinhardt L.W."/>
            <person name="Bailey B.A."/>
        </authorList>
    </citation>
    <scope>NUCLEOTIDE SEQUENCE [LARGE SCALE GENOMIC DNA]</scope>
    <source>
        <strain evidence="3 4">CT2</strain>
    </source>
</reference>
<feature type="compositionally biased region" description="Pro residues" evidence="1">
    <location>
        <begin position="541"/>
        <end position="553"/>
    </location>
</feature>